<dbReference type="PANTHER" id="PTHR34183">
    <property type="entry name" value="ENDOLYTIC PEPTIDOGLYCAN TRANSGLYCOSYLASE RLPA"/>
    <property type="match status" value="1"/>
</dbReference>
<dbReference type="HAMAP" id="MF_02071">
    <property type="entry name" value="RlpA"/>
    <property type="match status" value="1"/>
</dbReference>
<evidence type="ECO:0000256" key="4">
    <source>
        <dbReference type="RuleBase" id="RU003495"/>
    </source>
</evidence>
<organism evidence="6">
    <name type="scientific">Methyloraptor flagellatus</name>
    <dbReference type="NCBI Taxonomy" id="3162530"/>
    <lineage>
        <taxon>Bacteria</taxon>
        <taxon>Pseudomonadati</taxon>
        <taxon>Pseudomonadota</taxon>
        <taxon>Alphaproteobacteria</taxon>
        <taxon>Hyphomicrobiales</taxon>
        <taxon>Ancalomicrobiaceae</taxon>
        <taxon>Methyloraptor</taxon>
    </lineage>
</organism>
<dbReference type="NCBIfam" id="TIGR00413">
    <property type="entry name" value="rlpA"/>
    <property type="match status" value="1"/>
</dbReference>
<dbReference type="EC" id="4.2.2.-" evidence="3"/>
<keyword evidence="2 3" id="KW-0961">Cell wall biogenesis/degradation</keyword>
<gene>
    <name evidence="3" type="primary">rlpA</name>
    <name evidence="6" type="ORF">ABS361_02455</name>
</gene>
<proteinExistence type="inferred from homology"/>
<dbReference type="EMBL" id="CP158568">
    <property type="protein sequence ID" value="XBY45175.1"/>
    <property type="molecule type" value="Genomic_DNA"/>
</dbReference>
<evidence type="ECO:0000313" key="6">
    <source>
        <dbReference type="EMBL" id="XBY45175.1"/>
    </source>
</evidence>
<comment type="similarity">
    <text evidence="3 4">Belongs to the RlpA family.</text>
</comment>
<dbReference type="InterPro" id="IPR009009">
    <property type="entry name" value="RlpA-like_DPBB"/>
</dbReference>
<dbReference type="InterPro" id="IPR012997">
    <property type="entry name" value="RplA"/>
</dbReference>
<dbReference type="KEGG" id="mflg:ABS361_02455"/>
<name>A0AAU7XBP0_9HYPH</name>
<evidence type="ECO:0000256" key="2">
    <source>
        <dbReference type="ARBA" id="ARBA00023316"/>
    </source>
</evidence>
<dbReference type="GO" id="GO:0071555">
    <property type="term" value="P:cell wall organization"/>
    <property type="evidence" value="ECO:0007669"/>
    <property type="project" value="UniProtKB-KW"/>
</dbReference>
<dbReference type="SUPFAM" id="SSF50685">
    <property type="entry name" value="Barwin-like endoglucanases"/>
    <property type="match status" value="1"/>
</dbReference>
<dbReference type="Gene3D" id="2.40.40.10">
    <property type="entry name" value="RlpA-like domain"/>
    <property type="match status" value="1"/>
</dbReference>
<dbReference type="Pfam" id="PF03330">
    <property type="entry name" value="DPBB_1"/>
    <property type="match status" value="1"/>
</dbReference>
<dbReference type="GO" id="GO:0008932">
    <property type="term" value="F:lytic endotransglycosylase activity"/>
    <property type="evidence" value="ECO:0007669"/>
    <property type="project" value="UniProtKB-UniRule"/>
</dbReference>
<dbReference type="GO" id="GO:0000270">
    <property type="term" value="P:peptidoglycan metabolic process"/>
    <property type="evidence" value="ECO:0007669"/>
    <property type="project" value="UniProtKB-UniRule"/>
</dbReference>
<sequence length="146" mass="15231">MQHTIEAARQTRLPMPGFRHVRATALAFGLVATGTGPALADAAKTATGGAVGVASFYGREHHGGPTASGERFDMRAMTAAHRTAPLGSKLKVTNLRNGRTVVVRVNDRGPFVRGRIIDVSRGAAEALGFVGAGLTKVSIQVASRDE</sequence>
<keyword evidence="1 3" id="KW-0456">Lyase</keyword>
<evidence type="ECO:0000256" key="3">
    <source>
        <dbReference type="HAMAP-Rule" id="MF_02071"/>
    </source>
</evidence>
<protein>
    <recommendedName>
        <fullName evidence="3">Endolytic peptidoglycan transglycosylase RlpA</fullName>
        <ecNumber evidence="3">4.2.2.-</ecNumber>
    </recommendedName>
</protein>
<dbReference type="PANTHER" id="PTHR34183:SF1">
    <property type="entry name" value="ENDOLYTIC PEPTIDOGLYCAN TRANSGLYCOSYLASE RLPA"/>
    <property type="match status" value="1"/>
</dbReference>
<reference evidence="6" key="1">
    <citation type="submission" date="2024-06" db="EMBL/GenBank/DDBJ databases">
        <title>Methylostella associata gen. nov., sp. nov., a novel Ancalomicrobiaceae-affiliated facultatively methylotrophic bacteria that feed on methanotrophs of the genus Methylococcus.</title>
        <authorList>
            <person name="Saltykova V."/>
            <person name="Danilova O.V."/>
            <person name="Oshkin I.Y."/>
            <person name="Belova S.E."/>
            <person name="Pimenov N.V."/>
            <person name="Dedysh S.N."/>
        </authorList>
    </citation>
    <scope>NUCLEOTIDE SEQUENCE</scope>
    <source>
        <strain evidence="6">S20</strain>
    </source>
</reference>
<dbReference type="AlphaFoldDB" id="A0AAU7XBP0"/>
<dbReference type="InterPro" id="IPR036908">
    <property type="entry name" value="RlpA-like_sf"/>
</dbReference>
<comment type="function">
    <text evidence="3">Lytic transglycosylase with a strong preference for naked glycan strands that lack stem peptides.</text>
</comment>
<accession>A0AAU7XBP0</accession>
<evidence type="ECO:0000259" key="5">
    <source>
        <dbReference type="Pfam" id="PF03330"/>
    </source>
</evidence>
<dbReference type="InterPro" id="IPR034718">
    <property type="entry name" value="RlpA"/>
</dbReference>
<evidence type="ECO:0000256" key="1">
    <source>
        <dbReference type="ARBA" id="ARBA00023239"/>
    </source>
</evidence>
<feature type="domain" description="RlpA-like protein double-psi beta-barrel" evidence="5">
    <location>
        <begin position="50"/>
        <end position="138"/>
    </location>
</feature>
<dbReference type="CDD" id="cd22268">
    <property type="entry name" value="DPBB_RlpA-like"/>
    <property type="match status" value="1"/>
</dbReference>